<organism evidence="10 12">
    <name type="scientific">Ligilactobacillus ruminis</name>
    <dbReference type="NCBI Taxonomy" id="1623"/>
    <lineage>
        <taxon>Bacteria</taxon>
        <taxon>Bacillati</taxon>
        <taxon>Bacillota</taxon>
        <taxon>Bacilli</taxon>
        <taxon>Lactobacillales</taxon>
        <taxon>Lactobacillaceae</taxon>
        <taxon>Ligilactobacillus</taxon>
    </lineage>
</organism>
<keyword evidence="3 8" id="KW-0813">Transport</keyword>
<gene>
    <name evidence="10" type="ORF">LRB_1872</name>
    <name evidence="11" type="ORF">PSR59_01890</name>
</gene>
<evidence type="ECO:0000256" key="2">
    <source>
        <dbReference type="ARBA" id="ARBA00007069"/>
    </source>
</evidence>
<dbReference type="PROSITE" id="PS50928">
    <property type="entry name" value="ABC_TM1"/>
    <property type="match status" value="1"/>
</dbReference>
<reference evidence="10 12" key="2">
    <citation type="journal article" date="2015" name="BMC Microbiol.">
        <title>Lactobacillus ruminis strains cluster according to their mammalian gut source.</title>
        <authorList>
            <person name="O' Donnell M.M."/>
            <person name="Harris H.M."/>
            <person name="Lynch D.B."/>
            <person name="Ross R.P."/>
            <person name="O'Toole P.W."/>
        </authorList>
    </citation>
    <scope>NUCLEOTIDE SEQUENCE [LARGE SCALE GENOMIC DNA]</scope>
    <source>
        <strain evidence="10 12">ATCC 27780</strain>
    </source>
</reference>
<feature type="domain" description="ABC transmembrane type-1" evidence="9">
    <location>
        <begin position="15"/>
        <end position="209"/>
    </location>
</feature>
<evidence type="ECO:0000256" key="4">
    <source>
        <dbReference type="ARBA" id="ARBA00022475"/>
    </source>
</evidence>
<reference evidence="11" key="3">
    <citation type="submission" date="2023-02" db="EMBL/GenBank/DDBJ databases">
        <title>Complete genome sequence of Lactobacillus ruminis CACC888 isolated from Pig feces.</title>
        <authorList>
            <person name="Park S."/>
            <person name="Park M.A."/>
            <person name="Kim D.-H."/>
            <person name="Kim Y."/>
        </authorList>
    </citation>
    <scope>NUCLEOTIDE SEQUENCE</scope>
    <source>
        <strain evidence="11">CACC888</strain>
    </source>
</reference>
<dbReference type="GeneID" id="29802220"/>
<proteinExistence type="inferred from homology"/>
<feature type="transmembrane region" description="Helical" evidence="8">
    <location>
        <begin position="83"/>
        <end position="103"/>
    </location>
</feature>
<dbReference type="PANTHER" id="PTHR30450:SF14">
    <property type="entry name" value="TRANSPORTER, PERMEASE PROTEIN, PUTATIVE-RELATED"/>
    <property type="match status" value="1"/>
</dbReference>
<dbReference type="InterPro" id="IPR000515">
    <property type="entry name" value="MetI-like"/>
</dbReference>
<dbReference type="InterPro" id="IPR035906">
    <property type="entry name" value="MetI-like_sf"/>
</dbReference>
<feature type="transmembrane region" description="Helical" evidence="8">
    <location>
        <begin position="151"/>
        <end position="171"/>
    </location>
</feature>
<evidence type="ECO:0000313" key="11">
    <source>
        <dbReference type="EMBL" id="WDC82413.1"/>
    </source>
</evidence>
<keyword evidence="6 8" id="KW-1133">Transmembrane helix</keyword>
<dbReference type="EMBL" id="JHAJ01000119">
    <property type="protein sequence ID" value="KLA44584.1"/>
    <property type="molecule type" value="Genomic_DNA"/>
</dbReference>
<evidence type="ECO:0000259" key="9">
    <source>
        <dbReference type="PROSITE" id="PS50928"/>
    </source>
</evidence>
<dbReference type="PANTHER" id="PTHR30450">
    <property type="entry name" value="ABC TRANSPORTER PERMEASE"/>
    <property type="match status" value="1"/>
</dbReference>
<evidence type="ECO:0000256" key="8">
    <source>
        <dbReference type="RuleBase" id="RU363032"/>
    </source>
</evidence>
<dbReference type="InterPro" id="IPR051322">
    <property type="entry name" value="AA_ABC_Transporter_Permease"/>
</dbReference>
<dbReference type="GO" id="GO:0005886">
    <property type="term" value="C:plasma membrane"/>
    <property type="evidence" value="ECO:0007669"/>
    <property type="project" value="UniProtKB-SubCell"/>
</dbReference>
<evidence type="ECO:0000256" key="5">
    <source>
        <dbReference type="ARBA" id="ARBA00022692"/>
    </source>
</evidence>
<evidence type="ECO:0000256" key="3">
    <source>
        <dbReference type="ARBA" id="ARBA00022448"/>
    </source>
</evidence>
<name>A0A0G8G4P4_9LACO</name>
<comment type="subcellular location">
    <subcellularLocation>
        <location evidence="1 8">Cell membrane</location>
        <topology evidence="1 8">Multi-pass membrane protein</topology>
    </subcellularLocation>
</comment>
<evidence type="ECO:0000313" key="12">
    <source>
        <dbReference type="Proteomes" id="UP000035618"/>
    </source>
</evidence>
<evidence type="ECO:0000256" key="7">
    <source>
        <dbReference type="ARBA" id="ARBA00023136"/>
    </source>
</evidence>
<feature type="transmembrane region" description="Helical" evidence="8">
    <location>
        <begin position="53"/>
        <end position="77"/>
    </location>
</feature>
<feature type="transmembrane region" description="Helical" evidence="8">
    <location>
        <begin position="191"/>
        <end position="213"/>
    </location>
</feature>
<keyword evidence="4" id="KW-1003">Cell membrane</keyword>
<dbReference type="Gene3D" id="1.10.3720.10">
    <property type="entry name" value="MetI-like"/>
    <property type="match status" value="1"/>
</dbReference>
<sequence>MSFINEWGPTIWTGFLETLTMTSITLVISVILGIPLGVLLVNSSNQGLHPNKSLYTVVNWLVNIFRSLPFIILLFLILPLTKIIAGTTIGIRGVILPLVFYCVPYLARLVESSILEVDSGIIEAYQSMGISNGKIIVNVVLREARSGLVRGLTITTIGLVGATAMAGLVGAGGLGDIAYQYGFQRYQPSVMYATIVVLIVLVQIVQTVGDICAKKLQRD</sequence>
<comment type="similarity">
    <text evidence="2">Belongs to the binding-protein-dependent transport system permease family. CysTW subfamily.</text>
</comment>
<reference evidence="10" key="1">
    <citation type="submission" date="2014-03" db="EMBL/GenBank/DDBJ databases">
        <authorList>
            <person name="Donnell M.M."/>
        </authorList>
    </citation>
    <scope>NUCLEOTIDE SEQUENCE</scope>
    <source>
        <strain evidence="10">ATCC 27780</strain>
    </source>
</reference>
<dbReference type="AlphaFoldDB" id="A0A0G8G4P4"/>
<evidence type="ECO:0000256" key="1">
    <source>
        <dbReference type="ARBA" id="ARBA00004651"/>
    </source>
</evidence>
<dbReference type="Proteomes" id="UP000035618">
    <property type="component" value="Unassembled WGS sequence"/>
</dbReference>
<feature type="transmembrane region" description="Helical" evidence="8">
    <location>
        <begin position="20"/>
        <end position="41"/>
    </location>
</feature>
<dbReference type="FunFam" id="1.10.3720.10:FF:000002">
    <property type="entry name" value="D-methionine ABC transporter permease MetI"/>
    <property type="match status" value="1"/>
</dbReference>
<dbReference type="GO" id="GO:0048473">
    <property type="term" value="P:D-methionine transmembrane transport"/>
    <property type="evidence" value="ECO:0007669"/>
    <property type="project" value="TreeGrafter"/>
</dbReference>
<dbReference type="Pfam" id="PF00528">
    <property type="entry name" value="BPD_transp_1"/>
    <property type="match status" value="1"/>
</dbReference>
<dbReference type="RefSeq" id="WP_014074084.1">
    <property type="nucleotide sequence ID" value="NZ_CP117687.1"/>
</dbReference>
<keyword evidence="5 8" id="KW-0812">Transmembrane</keyword>
<dbReference type="OMA" id="QAMGCRR"/>
<dbReference type="EMBL" id="CP117692">
    <property type="protein sequence ID" value="WDC82413.1"/>
    <property type="molecule type" value="Genomic_DNA"/>
</dbReference>
<protein>
    <submittedName>
        <fullName evidence="10">ABC transporter permease</fullName>
    </submittedName>
</protein>
<evidence type="ECO:0000256" key="6">
    <source>
        <dbReference type="ARBA" id="ARBA00022989"/>
    </source>
</evidence>
<accession>A0A0G8G4P4</accession>
<dbReference type="CDD" id="cd06261">
    <property type="entry name" value="TM_PBP2"/>
    <property type="match status" value="1"/>
</dbReference>
<dbReference type="Proteomes" id="UP001222683">
    <property type="component" value="Chromosome"/>
</dbReference>
<dbReference type="SUPFAM" id="SSF161098">
    <property type="entry name" value="MetI-like"/>
    <property type="match status" value="1"/>
</dbReference>
<keyword evidence="7 8" id="KW-0472">Membrane</keyword>
<evidence type="ECO:0000313" key="10">
    <source>
        <dbReference type="EMBL" id="KLA44584.1"/>
    </source>
</evidence>